<evidence type="ECO:0000259" key="1">
    <source>
        <dbReference type="Pfam" id="PF02525"/>
    </source>
</evidence>
<keyword evidence="3" id="KW-1185">Reference proteome</keyword>
<organism evidence="2 3">
    <name type="scientific">Rugamonas brunnea</name>
    <dbReference type="NCBI Taxonomy" id="2758569"/>
    <lineage>
        <taxon>Bacteria</taxon>
        <taxon>Pseudomonadati</taxon>
        <taxon>Pseudomonadota</taxon>
        <taxon>Betaproteobacteria</taxon>
        <taxon>Burkholderiales</taxon>
        <taxon>Oxalobacteraceae</taxon>
        <taxon>Telluria group</taxon>
        <taxon>Rugamonas</taxon>
    </lineage>
</organism>
<dbReference type="Proteomes" id="UP000534388">
    <property type="component" value="Unassembled WGS sequence"/>
</dbReference>
<dbReference type="EMBL" id="JACEZT010000016">
    <property type="protein sequence ID" value="MBA5639456.1"/>
    <property type="molecule type" value="Genomic_DNA"/>
</dbReference>
<feature type="domain" description="Flavodoxin-like fold" evidence="1">
    <location>
        <begin position="1"/>
        <end position="180"/>
    </location>
</feature>
<protein>
    <submittedName>
        <fullName evidence="2">NAD(P)H-dependent oxidoreductase</fullName>
    </submittedName>
</protein>
<gene>
    <name evidence="2" type="ORF">H3H37_20540</name>
</gene>
<dbReference type="InterPro" id="IPR003680">
    <property type="entry name" value="Flavodoxin_fold"/>
</dbReference>
<dbReference type="AlphaFoldDB" id="A0A7W2EVP1"/>
<proteinExistence type="predicted"/>
<name>A0A7W2EVP1_9BURK</name>
<dbReference type="PANTHER" id="PTHR43741">
    <property type="entry name" value="FMN-DEPENDENT NADH-AZOREDUCTASE 1"/>
    <property type="match status" value="1"/>
</dbReference>
<dbReference type="Pfam" id="PF02525">
    <property type="entry name" value="Flavodoxin_2"/>
    <property type="match status" value="1"/>
</dbReference>
<dbReference type="Gene3D" id="3.40.50.360">
    <property type="match status" value="1"/>
</dbReference>
<dbReference type="InterPro" id="IPR029039">
    <property type="entry name" value="Flavoprotein-like_sf"/>
</dbReference>
<comment type="caution">
    <text evidence="2">The sequence shown here is derived from an EMBL/GenBank/DDBJ whole genome shotgun (WGS) entry which is preliminary data.</text>
</comment>
<dbReference type="RefSeq" id="WP_182165989.1">
    <property type="nucleotide sequence ID" value="NZ_JACEZT010000016.1"/>
</dbReference>
<evidence type="ECO:0000313" key="2">
    <source>
        <dbReference type="EMBL" id="MBA5639456.1"/>
    </source>
</evidence>
<dbReference type="InterPro" id="IPR050104">
    <property type="entry name" value="FMN-dep_NADH:Q_OxRdtase_AzoR1"/>
</dbReference>
<sequence>MNILHIDTCALGDVTGSRQSTAAVVAAQCPDGSARVVYRDLAAAPLSHISGPLLQVLRQQWDDSIPLNAEVRAEATLSQSLLREFRDADLVVLAAPLYNYSIPSVLKAWLDRLLHLAQAPGANDADASSACAGGKRLLVITSCCSPAAQPAQQRMMDEHEQHLARVFRHLGIAQPEFLRIATDDDGKLLMPDTLPTLAA</sequence>
<dbReference type="PANTHER" id="PTHR43741:SF4">
    <property type="entry name" value="FMN-DEPENDENT NADH:QUINONE OXIDOREDUCTASE"/>
    <property type="match status" value="1"/>
</dbReference>
<dbReference type="SUPFAM" id="SSF52218">
    <property type="entry name" value="Flavoproteins"/>
    <property type="match status" value="1"/>
</dbReference>
<evidence type="ECO:0000313" key="3">
    <source>
        <dbReference type="Proteomes" id="UP000534388"/>
    </source>
</evidence>
<accession>A0A7W2EVP1</accession>
<reference evidence="2 3" key="1">
    <citation type="submission" date="2020-07" db="EMBL/GenBank/DDBJ databases">
        <title>Novel species isolated from subtropical streams in China.</title>
        <authorList>
            <person name="Lu H."/>
        </authorList>
    </citation>
    <scope>NUCLEOTIDE SEQUENCE [LARGE SCALE GENOMIC DNA]</scope>
    <source>
        <strain evidence="2 3">LX20W</strain>
    </source>
</reference>